<protein>
    <submittedName>
        <fullName evidence="3">Uncharacterized protein</fullName>
    </submittedName>
</protein>
<dbReference type="AlphaFoldDB" id="A0A1I8BQ65"/>
<evidence type="ECO:0000313" key="3">
    <source>
        <dbReference type="WBParaSite" id="MhA1_Contig36.frz3.gene19"/>
    </source>
</evidence>
<feature type="signal peptide" evidence="1">
    <location>
        <begin position="1"/>
        <end position="27"/>
    </location>
</feature>
<keyword evidence="1" id="KW-0732">Signal</keyword>
<keyword evidence="2" id="KW-1185">Reference proteome</keyword>
<dbReference type="Proteomes" id="UP000095281">
    <property type="component" value="Unplaced"/>
</dbReference>
<evidence type="ECO:0000256" key="1">
    <source>
        <dbReference type="SAM" id="SignalP"/>
    </source>
</evidence>
<organism evidence="2 3">
    <name type="scientific">Meloidogyne hapla</name>
    <name type="common">Root-knot nematode worm</name>
    <dbReference type="NCBI Taxonomy" id="6305"/>
    <lineage>
        <taxon>Eukaryota</taxon>
        <taxon>Metazoa</taxon>
        <taxon>Ecdysozoa</taxon>
        <taxon>Nematoda</taxon>
        <taxon>Chromadorea</taxon>
        <taxon>Rhabditida</taxon>
        <taxon>Tylenchina</taxon>
        <taxon>Tylenchomorpha</taxon>
        <taxon>Tylenchoidea</taxon>
        <taxon>Meloidogynidae</taxon>
        <taxon>Meloidogyninae</taxon>
        <taxon>Meloidogyne</taxon>
    </lineage>
</organism>
<reference evidence="3" key="1">
    <citation type="submission" date="2016-11" db="UniProtKB">
        <authorList>
            <consortium name="WormBaseParasite"/>
        </authorList>
    </citation>
    <scope>IDENTIFICATION</scope>
</reference>
<sequence>MMIIYLSFKHFLPSLVFNLFLLKYCYGMDPPHQPIHPTLKELNEQIELVEKTEQNFRQMLETVESCHLMRGLKNRAAGRSIGEKGSSLYYRVQ</sequence>
<name>A0A1I8BQ65_MELHA</name>
<dbReference type="WBParaSite" id="MhA1_Contig36.frz3.gene19">
    <property type="protein sequence ID" value="MhA1_Contig36.frz3.gene19"/>
    <property type="gene ID" value="MhA1_Contig36.frz3.gene19"/>
</dbReference>
<proteinExistence type="predicted"/>
<feature type="chain" id="PRO_5009316085" evidence="1">
    <location>
        <begin position="28"/>
        <end position="93"/>
    </location>
</feature>
<evidence type="ECO:0000313" key="2">
    <source>
        <dbReference type="Proteomes" id="UP000095281"/>
    </source>
</evidence>
<accession>A0A1I8BQ65</accession>